<keyword evidence="6 7" id="KW-0961">Cell wall biogenesis/degradation</keyword>
<evidence type="ECO:0000256" key="7">
    <source>
        <dbReference type="HAMAP-Rule" id="MF_02065"/>
    </source>
</evidence>
<sequence>MHKTKKVNKKRKLIKRLVVLLLVVLVACGGSLYYRQTLQPAGSGKKEVLFQIKSGDSYDTVLSNLEEKDLIKSKTTAKIYARLSGHNTYYAGYYRLNNGMSTSEILDYIADIDNANKEQISITVTEGEWAKDVAKSIAKKYPKYSEDEIIEKWNDSDYIKQLAEDYEFLDADELNSADVKIKLEGYLYPQTYLCDPDATIDDITRSMLDQFDAIYQKYKSKIKKSGYSTQEIVTLASIVQFESGKKSDMKKIAGVFYNRLKKDMKLESSVTVCYALYDDFVSPSACEVNTDVDSPYNTYQNEGLPVGPIDNPGEDAINAVLNPEESDYLYFLADVNGDGTVYYFKTYEEHKAKMEELNLNIE</sequence>
<evidence type="ECO:0000256" key="4">
    <source>
        <dbReference type="ARBA" id="ARBA00023136"/>
    </source>
</evidence>
<dbReference type="PANTHER" id="PTHR30518">
    <property type="entry name" value="ENDOLYTIC MUREIN TRANSGLYCOSYLASE"/>
    <property type="match status" value="1"/>
</dbReference>
<dbReference type="PANTHER" id="PTHR30518:SF2">
    <property type="entry name" value="ENDOLYTIC MUREIN TRANSGLYCOSYLASE"/>
    <property type="match status" value="1"/>
</dbReference>
<evidence type="ECO:0000256" key="2">
    <source>
        <dbReference type="ARBA" id="ARBA00022692"/>
    </source>
</evidence>
<proteinExistence type="inferred from homology"/>
<protein>
    <recommendedName>
        <fullName evidence="7">Endolytic murein transglycosylase</fullName>
        <ecNumber evidence="7">4.2.2.29</ecNumber>
    </recommendedName>
    <alternativeName>
        <fullName evidence="7">Peptidoglycan lytic transglycosylase</fullName>
    </alternativeName>
    <alternativeName>
        <fullName evidence="7">Peptidoglycan polymerization terminase</fullName>
    </alternativeName>
</protein>
<keyword evidence="5 7" id="KW-0456">Lyase</keyword>
<dbReference type="PROSITE" id="PS51257">
    <property type="entry name" value="PROKAR_LIPOPROTEIN"/>
    <property type="match status" value="1"/>
</dbReference>
<dbReference type="GO" id="GO:0008932">
    <property type="term" value="F:lytic endotransglycosylase activity"/>
    <property type="evidence" value="ECO:0007669"/>
    <property type="project" value="UniProtKB-UniRule"/>
</dbReference>
<accession>A0A7W8FXP4</accession>
<reference evidence="8 9" key="1">
    <citation type="submission" date="2020-08" db="EMBL/GenBank/DDBJ databases">
        <title>Genomic Encyclopedia of Type Strains, Phase IV (KMG-IV): sequencing the most valuable type-strain genomes for metagenomic binning, comparative biology and taxonomic classification.</title>
        <authorList>
            <person name="Goeker M."/>
        </authorList>
    </citation>
    <scope>NUCLEOTIDE SEQUENCE [LARGE SCALE GENOMIC DNA]</scope>
    <source>
        <strain evidence="8 9">DSM 25799</strain>
    </source>
</reference>
<organism evidence="8 9">
    <name type="scientific">Catenisphaera adipataccumulans</name>
    <dbReference type="NCBI Taxonomy" id="700500"/>
    <lineage>
        <taxon>Bacteria</taxon>
        <taxon>Bacillati</taxon>
        <taxon>Bacillota</taxon>
        <taxon>Erysipelotrichia</taxon>
        <taxon>Erysipelotrichales</taxon>
        <taxon>Erysipelotrichaceae</taxon>
        <taxon>Catenisphaera</taxon>
    </lineage>
</organism>
<gene>
    <name evidence="7" type="primary">mltG</name>
    <name evidence="8" type="ORF">HNQ47_001193</name>
</gene>
<evidence type="ECO:0000313" key="9">
    <source>
        <dbReference type="Proteomes" id="UP000539953"/>
    </source>
</evidence>
<evidence type="ECO:0000256" key="5">
    <source>
        <dbReference type="ARBA" id="ARBA00023239"/>
    </source>
</evidence>
<dbReference type="Proteomes" id="UP000539953">
    <property type="component" value="Unassembled WGS sequence"/>
</dbReference>
<evidence type="ECO:0000256" key="1">
    <source>
        <dbReference type="ARBA" id="ARBA00022475"/>
    </source>
</evidence>
<dbReference type="AlphaFoldDB" id="A0A7W8FXP4"/>
<dbReference type="CDD" id="cd08010">
    <property type="entry name" value="MltG_like"/>
    <property type="match status" value="1"/>
</dbReference>
<dbReference type="NCBIfam" id="TIGR00247">
    <property type="entry name" value="endolytic transglycosylase MltG"/>
    <property type="match status" value="1"/>
</dbReference>
<dbReference type="EC" id="4.2.2.29" evidence="7"/>
<dbReference type="HAMAP" id="MF_02065">
    <property type="entry name" value="MltG"/>
    <property type="match status" value="1"/>
</dbReference>
<dbReference type="GO" id="GO:0071555">
    <property type="term" value="P:cell wall organization"/>
    <property type="evidence" value="ECO:0007669"/>
    <property type="project" value="UniProtKB-KW"/>
</dbReference>
<keyword evidence="3 7" id="KW-1133">Transmembrane helix</keyword>
<dbReference type="InterPro" id="IPR003770">
    <property type="entry name" value="MLTG-like"/>
</dbReference>
<dbReference type="Pfam" id="PF02618">
    <property type="entry name" value="YceG"/>
    <property type="match status" value="1"/>
</dbReference>
<dbReference type="RefSeq" id="WP_183328471.1">
    <property type="nucleotide sequence ID" value="NZ_JACHHK010000004.1"/>
</dbReference>
<dbReference type="GO" id="GO:0005886">
    <property type="term" value="C:plasma membrane"/>
    <property type="evidence" value="ECO:0007669"/>
    <property type="project" value="UniProtKB-UniRule"/>
</dbReference>
<comment type="function">
    <text evidence="7">Functions as a peptidoglycan terminase that cleaves nascent peptidoglycan strands endolytically to terminate their elongation.</text>
</comment>
<dbReference type="EMBL" id="JACHHK010000004">
    <property type="protein sequence ID" value="MBB5183172.1"/>
    <property type="molecule type" value="Genomic_DNA"/>
</dbReference>
<evidence type="ECO:0000256" key="3">
    <source>
        <dbReference type="ARBA" id="ARBA00022989"/>
    </source>
</evidence>
<keyword evidence="4 7" id="KW-0472">Membrane</keyword>
<evidence type="ECO:0000256" key="6">
    <source>
        <dbReference type="ARBA" id="ARBA00023316"/>
    </source>
</evidence>
<dbReference type="Gene3D" id="3.30.1490.480">
    <property type="entry name" value="Endolytic murein transglycosylase"/>
    <property type="match status" value="1"/>
</dbReference>
<keyword evidence="1 7" id="KW-1003">Cell membrane</keyword>
<comment type="catalytic activity">
    <reaction evidence="7">
        <text>a peptidoglycan chain = a peptidoglycan chain with N-acetyl-1,6-anhydromuramyl-[peptide] at the reducing end + a peptidoglycan chain with N-acetylglucosamine at the non-reducing end.</text>
        <dbReference type="EC" id="4.2.2.29"/>
    </reaction>
</comment>
<comment type="caution">
    <text evidence="8">The sequence shown here is derived from an EMBL/GenBank/DDBJ whole genome shotgun (WGS) entry which is preliminary data.</text>
</comment>
<keyword evidence="9" id="KW-1185">Reference proteome</keyword>
<name>A0A7W8FXP4_9FIRM</name>
<dbReference type="GO" id="GO:0009252">
    <property type="term" value="P:peptidoglycan biosynthetic process"/>
    <property type="evidence" value="ECO:0007669"/>
    <property type="project" value="UniProtKB-UniRule"/>
</dbReference>
<keyword evidence="2 7" id="KW-0812">Transmembrane</keyword>
<evidence type="ECO:0000313" key="8">
    <source>
        <dbReference type="EMBL" id="MBB5183172.1"/>
    </source>
</evidence>
<comment type="similarity">
    <text evidence="7">Belongs to the transglycosylase MltG family.</text>
</comment>
<feature type="site" description="Important for catalytic activity" evidence="7">
    <location>
        <position position="242"/>
    </location>
</feature>